<accession>A0ABS4KPT1</accession>
<proteinExistence type="predicted"/>
<protein>
    <submittedName>
        <fullName evidence="1">Uncharacterized protein</fullName>
    </submittedName>
</protein>
<keyword evidence="2" id="KW-1185">Reference proteome</keyword>
<gene>
    <name evidence="1" type="ORF">J2Z42_000722</name>
</gene>
<organism evidence="1 2">
    <name type="scientific">Clostridium algifaecis</name>
    <dbReference type="NCBI Taxonomy" id="1472040"/>
    <lineage>
        <taxon>Bacteria</taxon>
        <taxon>Bacillati</taxon>
        <taxon>Bacillota</taxon>
        <taxon>Clostridia</taxon>
        <taxon>Eubacteriales</taxon>
        <taxon>Clostridiaceae</taxon>
        <taxon>Clostridium</taxon>
    </lineage>
</organism>
<dbReference type="EMBL" id="JAGGLM010000002">
    <property type="protein sequence ID" value="MBP2032057.1"/>
    <property type="molecule type" value="Genomic_DNA"/>
</dbReference>
<dbReference type="RefSeq" id="WP_209700981.1">
    <property type="nucleotide sequence ID" value="NZ_JAGGLM010000002.1"/>
</dbReference>
<evidence type="ECO:0000313" key="2">
    <source>
        <dbReference type="Proteomes" id="UP001519307"/>
    </source>
</evidence>
<evidence type="ECO:0000313" key="1">
    <source>
        <dbReference type="EMBL" id="MBP2032057.1"/>
    </source>
</evidence>
<name>A0ABS4KPT1_9CLOT</name>
<dbReference type="Proteomes" id="UP001519307">
    <property type="component" value="Unassembled WGS sequence"/>
</dbReference>
<reference evidence="1 2" key="1">
    <citation type="submission" date="2021-03" db="EMBL/GenBank/DDBJ databases">
        <title>Genomic Encyclopedia of Type Strains, Phase IV (KMG-IV): sequencing the most valuable type-strain genomes for metagenomic binning, comparative biology and taxonomic classification.</title>
        <authorList>
            <person name="Goeker M."/>
        </authorList>
    </citation>
    <scope>NUCLEOTIDE SEQUENCE [LARGE SCALE GENOMIC DNA]</scope>
    <source>
        <strain evidence="1 2">DSM 28783</strain>
    </source>
</reference>
<sequence length="89" mass="10444">MENRCVQNVVVSDDLGALLYELETEINRAENISFNWEENQNRLNRLKIITEKLNKFSVNKISLKTKIQNLMDEALKIQVILRRDLGLLE</sequence>
<comment type="caution">
    <text evidence="1">The sequence shown here is derived from an EMBL/GenBank/DDBJ whole genome shotgun (WGS) entry which is preliminary data.</text>
</comment>